<proteinExistence type="inferred from homology"/>
<dbReference type="Gene3D" id="1.10.443.10">
    <property type="entry name" value="Intergrase catalytic core"/>
    <property type="match status" value="1"/>
</dbReference>
<comment type="similarity">
    <text evidence="1">Belongs to the 'phage' integrase family.</text>
</comment>
<dbReference type="InterPro" id="IPR010998">
    <property type="entry name" value="Integrase_recombinase_N"/>
</dbReference>
<dbReference type="InterPro" id="IPR025166">
    <property type="entry name" value="Integrase_DNA_bind_dom"/>
</dbReference>
<dbReference type="PANTHER" id="PTHR30629">
    <property type="entry name" value="PROPHAGE INTEGRASE"/>
    <property type="match status" value="1"/>
</dbReference>
<feature type="domain" description="Core-binding (CB)" evidence="7">
    <location>
        <begin position="97"/>
        <end position="180"/>
    </location>
</feature>
<dbReference type="PROSITE" id="PS51898">
    <property type="entry name" value="TYR_RECOMBINASE"/>
    <property type="match status" value="1"/>
</dbReference>
<dbReference type="Proteomes" id="UP001169006">
    <property type="component" value="Unassembled WGS sequence"/>
</dbReference>
<gene>
    <name evidence="8" type="ORF">Q2T52_02605</name>
</gene>
<dbReference type="RefSeq" id="WP_302075114.1">
    <property type="nucleotide sequence ID" value="NZ_JAUKWQ010000001.1"/>
</dbReference>
<dbReference type="Gene3D" id="1.10.150.130">
    <property type="match status" value="1"/>
</dbReference>
<sequence length="409" mass="46239">MRKKLTPKLLDNLSPAEDKRYEIRDELVRGLLIRVSRTGGKVWYLATRVDGVLRRIKLGTYPVLSLKDAREKAQSLLRDIQLGTFQHRDVEPAPPVLTLGDIIPQFITRYAQRQTKDWKGTESILRRMSGLHPMPITAIKRGDVTRELERLISDIGAKGGKGTRANRGLAAIKKLYSWCIDQGIVETSPVVGLKPPIKEESRDRVLTDDEIVAYWKGCESEGYPFEQFGKLLLLTGQRRDEIASMRWSELDLHRGTFTLKADRTKNSTAHIVPLSRQALDILRSIPRFLGSDYVFTSTGKTPISGFGRFKDRLDTFVGLDAEDWRFHDVRRTVATNMAILKVQPHIIEAVLNHKSGIVSGVASIYNRHAYLDEKREALQTWADRVEKLMAKMNLGHGNAPKHSLIAAVS</sequence>
<evidence type="ECO:0000313" key="8">
    <source>
        <dbReference type="EMBL" id="MDO1580975.1"/>
    </source>
</evidence>
<keyword evidence="3 5" id="KW-0238">DNA-binding</keyword>
<keyword evidence="9" id="KW-1185">Reference proteome</keyword>
<evidence type="ECO:0000259" key="6">
    <source>
        <dbReference type="PROSITE" id="PS51898"/>
    </source>
</evidence>
<evidence type="ECO:0000256" key="3">
    <source>
        <dbReference type="ARBA" id="ARBA00023125"/>
    </source>
</evidence>
<dbReference type="Pfam" id="PF13356">
    <property type="entry name" value="Arm-DNA-bind_3"/>
    <property type="match status" value="1"/>
</dbReference>
<dbReference type="PROSITE" id="PS51900">
    <property type="entry name" value="CB"/>
    <property type="match status" value="1"/>
</dbReference>
<dbReference type="CDD" id="cd00801">
    <property type="entry name" value="INT_P4_C"/>
    <property type="match status" value="1"/>
</dbReference>
<keyword evidence="2" id="KW-0229">DNA integration</keyword>
<evidence type="ECO:0000256" key="2">
    <source>
        <dbReference type="ARBA" id="ARBA00022908"/>
    </source>
</evidence>
<dbReference type="InterPro" id="IPR050808">
    <property type="entry name" value="Phage_Integrase"/>
</dbReference>
<dbReference type="EMBL" id="JAUKWQ010000001">
    <property type="protein sequence ID" value="MDO1580975.1"/>
    <property type="molecule type" value="Genomic_DNA"/>
</dbReference>
<protein>
    <submittedName>
        <fullName evidence="8">Tyrosine-type recombinase/integrase</fullName>
    </submittedName>
</protein>
<reference evidence="8" key="2">
    <citation type="submission" date="2023-07" db="EMBL/GenBank/DDBJ databases">
        <authorList>
            <person name="Sun H."/>
        </authorList>
    </citation>
    <scope>NUCLEOTIDE SEQUENCE</scope>
    <source>
        <strain evidence="8">05753</strain>
    </source>
</reference>
<evidence type="ECO:0000256" key="4">
    <source>
        <dbReference type="ARBA" id="ARBA00023172"/>
    </source>
</evidence>
<accession>A0ABT8SRB6</accession>
<dbReference type="InterPro" id="IPR044068">
    <property type="entry name" value="CB"/>
</dbReference>
<dbReference type="InterPro" id="IPR011010">
    <property type="entry name" value="DNA_brk_join_enz"/>
</dbReference>
<dbReference type="SUPFAM" id="SSF56349">
    <property type="entry name" value="DNA breaking-rejoining enzymes"/>
    <property type="match status" value="1"/>
</dbReference>
<evidence type="ECO:0000256" key="5">
    <source>
        <dbReference type="PROSITE-ProRule" id="PRU01248"/>
    </source>
</evidence>
<evidence type="ECO:0000259" key="7">
    <source>
        <dbReference type="PROSITE" id="PS51900"/>
    </source>
</evidence>
<dbReference type="Pfam" id="PF00589">
    <property type="entry name" value="Phage_integrase"/>
    <property type="match status" value="1"/>
</dbReference>
<dbReference type="InterPro" id="IPR013762">
    <property type="entry name" value="Integrase-like_cat_sf"/>
</dbReference>
<evidence type="ECO:0000256" key="1">
    <source>
        <dbReference type="ARBA" id="ARBA00008857"/>
    </source>
</evidence>
<feature type="domain" description="Tyr recombinase" evidence="6">
    <location>
        <begin position="201"/>
        <end position="379"/>
    </location>
</feature>
<dbReference type="InterPro" id="IPR002104">
    <property type="entry name" value="Integrase_catalytic"/>
</dbReference>
<dbReference type="Gene3D" id="3.30.160.390">
    <property type="entry name" value="Integrase, DNA-binding domain"/>
    <property type="match status" value="1"/>
</dbReference>
<reference evidence="8" key="1">
    <citation type="journal article" date="2015" name="Int. J. Syst. Evol. Microbiol.">
        <title>Rhizobium oryzicola sp. nov., potential plant-growth-promoting endophytic bacteria isolated from rice roots.</title>
        <authorList>
            <person name="Zhang X.X."/>
            <person name="Gao J.S."/>
            <person name="Cao Y.H."/>
            <person name="Sheirdil R.A."/>
            <person name="Wang X.C."/>
            <person name="Zhang L."/>
        </authorList>
    </citation>
    <scope>NUCLEOTIDE SEQUENCE</scope>
    <source>
        <strain evidence="8">05753</strain>
    </source>
</reference>
<dbReference type="PANTHER" id="PTHR30629:SF2">
    <property type="entry name" value="PROPHAGE INTEGRASE INTS-RELATED"/>
    <property type="match status" value="1"/>
</dbReference>
<keyword evidence="4" id="KW-0233">DNA recombination</keyword>
<organism evidence="8 9">
    <name type="scientific">Rhizobium oryzicola</name>
    <dbReference type="NCBI Taxonomy" id="1232668"/>
    <lineage>
        <taxon>Bacteria</taxon>
        <taxon>Pseudomonadati</taxon>
        <taxon>Pseudomonadota</taxon>
        <taxon>Alphaproteobacteria</taxon>
        <taxon>Hyphomicrobiales</taxon>
        <taxon>Rhizobiaceae</taxon>
        <taxon>Rhizobium/Agrobacterium group</taxon>
        <taxon>Rhizobium</taxon>
    </lineage>
</organism>
<dbReference type="InterPro" id="IPR038488">
    <property type="entry name" value="Integrase_DNA-bd_sf"/>
</dbReference>
<evidence type="ECO:0000313" key="9">
    <source>
        <dbReference type="Proteomes" id="UP001169006"/>
    </source>
</evidence>
<name>A0ABT8SRB6_9HYPH</name>
<comment type="caution">
    <text evidence="8">The sequence shown here is derived from an EMBL/GenBank/DDBJ whole genome shotgun (WGS) entry which is preliminary data.</text>
</comment>